<name>A0ABY4YED8_9MICO</name>
<organism evidence="2 3">
    <name type="scientific">Ornithinimicrobium cryptoxanthini</name>
    <dbReference type="NCBI Taxonomy" id="2934161"/>
    <lineage>
        <taxon>Bacteria</taxon>
        <taxon>Bacillati</taxon>
        <taxon>Actinomycetota</taxon>
        <taxon>Actinomycetes</taxon>
        <taxon>Micrococcales</taxon>
        <taxon>Ornithinimicrobiaceae</taxon>
        <taxon>Ornithinimicrobium</taxon>
    </lineage>
</organism>
<evidence type="ECO:0000313" key="2">
    <source>
        <dbReference type="EMBL" id="USQ75130.1"/>
    </source>
</evidence>
<evidence type="ECO:0000256" key="1">
    <source>
        <dbReference type="SAM" id="MobiDB-lite"/>
    </source>
</evidence>
<dbReference type="EMBL" id="CP099490">
    <property type="protein sequence ID" value="USQ75130.1"/>
    <property type="molecule type" value="Genomic_DNA"/>
</dbReference>
<accession>A0ABY4YED8</accession>
<reference evidence="2" key="1">
    <citation type="submission" date="2022-06" db="EMBL/GenBank/DDBJ databases">
        <title>Ornithinimicrobium JY.X270.</title>
        <authorList>
            <person name="Huang Y."/>
        </authorList>
    </citation>
    <scope>NUCLEOTIDE SEQUENCE</scope>
    <source>
        <strain evidence="2">JY.X270</strain>
    </source>
</reference>
<proteinExistence type="predicted"/>
<evidence type="ECO:0000313" key="3">
    <source>
        <dbReference type="Proteomes" id="UP001056535"/>
    </source>
</evidence>
<protein>
    <recommendedName>
        <fullName evidence="4">GlcNAc-PI de-N-acetylase</fullName>
    </recommendedName>
</protein>
<dbReference type="RefSeq" id="WP_252619289.1">
    <property type="nucleotide sequence ID" value="NZ_CP099490.1"/>
</dbReference>
<evidence type="ECO:0008006" key="4">
    <source>
        <dbReference type="Google" id="ProtNLM"/>
    </source>
</evidence>
<sequence>MSFESSAPLPAAPGAPGDAQDGLVLVVAPHPDDELTAWAALADTGADSYAVFLTLTRGESTRACREVQGQVQHEHGERAPRPSPVGIGHPTCGHARLYSWWTFLEAAGRDFPAARTGPAAHVVLDNGPGGRQADVWVGETGARIALTLPDGAVGVGDATSAVTQVLDLRGDLLPDLPVTRIVSATYWNDSNAHGNRTTSSGDCREASDCPGLAEAYEYEHADHRRTAEAMVWVAAESSAETWIVLPPAAGTSAADWLGAPPTATIRAAALAAPDYEQLVELLHQSYGWLSYPDPIWITGERATAASGVLFARQHDYLVLPGRVP</sequence>
<dbReference type="InterPro" id="IPR024078">
    <property type="entry name" value="LmbE-like_dom_sf"/>
</dbReference>
<keyword evidence="3" id="KW-1185">Reference proteome</keyword>
<feature type="region of interest" description="Disordered" evidence="1">
    <location>
        <begin position="68"/>
        <end position="88"/>
    </location>
</feature>
<dbReference type="Proteomes" id="UP001056535">
    <property type="component" value="Chromosome"/>
</dbReference>
<gene>
    <name evidence="2" type="ORF">NF557_10830</name>
</gene>
<dbReference type="SUPFAM" id="SSF102588">
    <property type="entry name" value="LmbE-like"/>
    <property type="match status" value="1"/>
</dbReference>